<evidence type="ECO:0000313" key="4">
    <source>
        <dbReference type="EMBL" id="ETT86419.1"/>
    </source>
</evidence>
<dbReference type="RefSeq" id="WP_051448626.1">
    <property type="nucleotide sequence ID" value="NZ_ASQA01000013.1"/>
</dbReference>
<dbReference type="AlphaFoldDB" id="W4F1T4"/>
<dbReference type="Gene3D" id="3.90.70.10">
    <property type="entry name" value="Cysteine proteinases"/>
    <property type="match status" value="1"/>
</dbReference>
<dbReference type="PANTHER" id="PTHR37806:SF1">
    <property type="entry name" value="PEPTIDASE C39-LIKE DOMAIN-CONTAINING PROTEIN"/>
    <property type="match status" value="1"/>
</dbReference>
<feature type="signal peptide" evidence="1">
    <location>
        <begin position="1"/>
        <end position="25"/>
    </location>
</feature>
<dbReference type="Pfam" id="PF13529">
    <property type="entry name" value="Peptidase_C39_2"/>
    <property type="match status" value="1"/>
</dbReference>
<dbReference type="EMBL" id="ASQA01000013">
    <property type="protein sequence ID" value="ETT86419.1"/>
    <property type="molecule type" value="Genomic_DNA"/>
</dbReference>
<feature type="domain" description="Peptidase C39-like" evidence="3">
    <location>
        <begin position="120"/>
        <end position="278"/>
    </location>
</feature>
<proteinExistence type="predicted"/>
<dbReference type="Pfam" id="PF08239">
    <property type="entry name" value="SH3_3"/>
    <property type="match status" value="1"/>
</dbReference>
<dbReference type="Gene3D" id="2.30.30.40">
    <property type="entry name" value="SH3 Domains"/>
    <property type="match status" value="1"/>
</dbReference>
<dbReference type="SUPFAM" id="SSF54001">
    <property type="entry name" value="Cysteine proteinases"/>
    <property type="match status" value="1"/>
</dbReference>
<organism evidence="4 5">
    <name type="scientific">Viridibacillus arenosi FSL R5-213</name>
    <dbReference type="NCBI Taxonomy" id="1227360"/>
    <lineage>
        <taxon>Bacteria</taxon>
        <taxon>Bacillati</taxon>
        <taxon>Bacillota</taxon>
        <taxon>Bacilli</taxon>
        <taxon>Bacillales</taxon>
        <taxon>Caryophanaceae</taxon>
        <taxon>Viridibacillus</taxon>
    </lineage>
</organism>
<evidence type="ECO:0000259" key="2">
    <source>
        <dbReference type="Pfam" id="PF08239"/>
    </source>
</evidence>
<keyword evidence="4" id="KW-0378">Hydrolase</keyword>
<dbReference type="GO" id="GO:0016787">
    <property type="term" value="F:hydrolase activity"/>
    <property type="evidence" value="ECO:0007669"/>
    <property type="project" value="UniProtKB-KW"/>
</dbReference>
<evidence type="ECO:0000313" key="5">
    <source>
        <dbReference type="Proteomes" id="UP000019062"/>
    </source>
</evidence>
<dbReference type="InterPro" id="IPR039564">
    <property type="entry name" value="Peptidase_C39-like"/>
</dbReference>
<name>W4F1T4_9BACL</name>
<evidence type="ECO:0000259" key="3">
    <source>
        <dbReference type="Pfam" id="PF13529"/>
    </source>
</evidence>
<comment type="caution">
    <text evidence="4">The sequence shown here is derived from an EMBL/GenBank/DDBJ whole genome shotgun (WGS) entry which is preliminary data.</text>
</comment>
<gene>
    <name evidence="4" type="ORF">C176_06892</name>
</gene>
<sequence>MKKTNILVASTMSFSLLLSGLSATSSTTSETTSITAGSEMHRHITKVSAPVKKIQTLYISNVRANAGTKYKVIASAKKGKVFTSYATKKVGSTTWHKVKVNNKIGWISSTVVKNYSSKTLKVPFVSQLSPVNAPFGCEGASLLMALKYKGYSKVGLRTFLDDMPKDKGGNPYKGFAGGNPYANQNGVFQSIFPKPLTTYGKEYNSKVANVSGYSTSQIKKELDKGNPVVVYVTLDFKKPVWAKWKMGSAGTKKIVDNMHVVTVIGYNSNGSYYVADPNSKKEKYWVSKSNFERAYNALQWGVVVR</sequence>
<dbReference type="InterPro" id="IPR038765">
    <property type="entry name" value="Papain-like_cys_pep_sf"/>
</dbReference>
<feature type="chain" id="PRO_5004839975" evidence="1">
    <location>
        <begin position="26"/>
        <end position="305"/>
    </location>
</feature>
<feature type="domain" description="SH3b" evidence="2">
    <location>
        <begin position="61"/>
        <end position="111"/>
    </location>
</feature>
<dbReference type="PANTHER" id="PTHR37806">
    <property type="entry name" value="LMO0724 PROTEIN"/>
    <property type="match status" value="1"/>
</dbReference>
<reference evidence="4 5" key="1">
    <citation type="journal article" date="2014" name="BMC Genomics">
        <title>Genomic comparison of sporeforming bacilli isolated from milk.</title>
        <authorList>
            <person name="Moreno Switt A.I."/>
            <person name="Andrus A.D."/>
            <person name="Ranieri M.L."/>
            <person name="Orsi R.H."/>
            <person name="Ivy R."/>
            <person name="den Bakker H.C."/>
            <person name="Martin N.H."/>
            <person name="Wiedmann M."/>
            <person name="Boor K.J."/>
        </authorList>
    </citation>
    <scope>NUCLEOTIDE SEQUENCE [LARGE SCALE GENOMIC DNA]</scope>
    <source>
        <strain evidence="4 5">FSL R5-213</strain>
    </source>
</reference>
<keyword evidence="1" id="KW-0732">Signal</keyword>
<dbReference type="Proteomes" id="UP000019062">
    <property type="component" value="Unassembled WGS sequence"/>
</dbReference>
<accession>W4F1T4</accession>
<dbReference type="PATRIC" id="fig|1227360.4.peg.1404"/>
<dbReference type="InterPro" id="IPR003646">
    <property type="entry name" value="SH3-like_bac-type"/>
</dbReference>
<dbReference type="eggNOG" id="COG4990">
    <property type="taxonomic scope" value="Bacteria"/>
</dbReference>
<evidence type="ECO:0000256" key="1">
    <source>
        <dbReference type="SAM" id="SignalP"/>
    </source>
</evidence>
<protein>
    <submittedName>
        <fullName evidence="4">Glycosyl hydrolase family 2, sugar binding domain protein</fullName>
    </submittedName>
</protein>
<keyword evidence="5" id="KW-1185">Reference proteome</keyword>